<keyword evidence="5" id="KW-0804">Transcription</keyword>
<evidence type="ECO:0000256" key="3">
    <source>
        <dbReference type="ARBA" id="ARBA00023082"/>
    </source>
</evidence>
<dbReference type="Gene3D" id="1.10.1740.10">
    <property type="match status" value="1"/>
</dbReference>
<dbReference type="Pfam" id="PF04542">
    <property type="entry name" value="Sigma70_r2"/>
    <property type="match status" value="1"/>
</dbReference>
<protein>
    <submittedName>
        <fullName evidence="9">ECF RNA polymerase sigma factor SigE</fullName>
    </submittedName>
</protein>
<evidence type="ECO:0000259" key="8">
    <source>
        <dbReference type="Pfam" id="PF04545"/>
    </source>
</evidence>
<evidence type="ECO:0000256" key="6">
    <source>
        <dbReference type="SAM" id="MobiDB-lite"/>
    </source>
</evidence>
<dbReference type="AlphaFoldDB" id="A0A518DL66"/>
<name>A0A518DL66_9BACT</name>
<dbReference type="GO" id="GO:0016987">
    <property type="term" value="F:sigma factor activity"/>
    <property type="evidence" value="ECO:0007669"/>
    <property type="project" value="UniProtKB-KW"/>
</dbReference>
<feature type="domain" description="RNA polymerase sigma-70 region 2" evidence="7">
    <location>
        <begin position="27"/>
        <end position="95"/>
    </location>
</feature>
<evidence type="ECO:0000256" key="2">
    <source>
        <dbReference type="ARBA" id="ARBA00023015"/>
    </source>
</evidence>
<proteinExistence type="inferred from homology"/>
<reference evidence="9 10" key="1">
    <citation type="submission" date="2019-02" db="EMBL/GenBank/DDBJ databases">
        <title>Deep-cultivation of Planctomycetes and their phenomic and genomic characterization uncovers novel biology.</title>
        <authorList>
            <person name="Wiegand S."/>
            <person name="Jogler M."/>
            <person name="Boedeker C."/>
            <person name="Pinto D."/>
            <person name="Vollmers J."/>
            <person name="Rivas-Marin E."/>
            <person name="Kohn T."/>
            <person name="Peeters S.H."/>
            <person name="Heuer A."/>
            <person name="Rast P."/>
            <person name="Oberbeckmann S."/>
            <person name="Bunk B."/>
            <person name="Jeske O."/>
            <person name="Meyerdierks A."/>
            <person name="Storesund J.E."/>
            <person name="Kallscheuer N."/>
            <person name="Luecker S."/>
            <person name="Lage O.M."/>
            <person name="Pohl T."/>
            <person name="Merkel B.J."/>
            <person name="Hornburger P."/>
            <person name="Mueller R.-W."/>
            <person name="Bruemmer F."/>
            <person name="Labrenz M."/>
            <person name="Spormann A.M."/>
            <person name="Op den Camp H."/>
            <person name="Overmann J."/>
            <person name="Amann R."/>
            <person name="Jetten M.S.M."/>
            <person name="Mascher T."/>
            <person name="Medema M.H."/>
            <person name="Devos D.P."/>
            <person name="Kaster A.-K."/>
            <person name="Ovreas L."/>
            <person name="Rohde M."/>
            <person name="Galperin M.Y."/>
            <person name="Jogler C."/>
        </authorList>
    </citation>
    <scope>NUCLEOTIDE SEQUENCE [LARGE SCALE GENOMIC DNA]</scope>
    <source>
        <strain evidence="9 10">Pla85_3_4</strain>
    </source>
</reference>
<dbReference type="GO" id="GO:0006352">
    <property type="term" value="P:DNA-templated transcription initiation"/>
    <property type="evidence" value="ECO:0007669"/>
    <property type="project" value="InterPro"/>
</dbReference>
<accession>A0A518DL66</accession>
<organism evidence="9 10">
    <name type="scientific">Lignipirellula cremea</name>
    <dbReference type="NCBI Taxonomy" id="2528010"/>
    <lineage>
        <taxon>Bacteria</taxon>
        <taxon>Pseudomonadati</taxon>
        <taxon>Planctomycetota</taxon>
        <taxon>Planctomycetia</taxon>
        <taxon>Pirellulales</taxon>
        <taxon>Pirellulaceae</taxon>
        <taxon>Lignipirellula</taxon>
    </lineage>
</organism>
<keyword evidence="4" id="KW-0238">DNA-binding</keyword>
<keyword evidence="2" id="KW-0805">Transcription regulation</keyword>
<dbReference type="InterPro" id="IPR013325">
    <property type="entry name" value="RNA_pol_sigma_r2"/>
</dbReference>
<dbReference type="InterPro" id="IPR039425">
    <property type="entry name" value="RNA_pol_sigma-70-like"/>
</dbReference>
<evidence type="ECO:0000256" key="5">
    <source>
        <dbReference type="ARBA" id="ARBA00023163"/>
    </source>
</evidence>
<dbReference type="InterPro" id="IPR007630">
    <property type="entry name" value="RNA_pol_sigma70_r4"/>
</dbReference>
<dbReference type="KEGG" id="lcre:Pla8534_03220"/>
<dbReference type="PANTHER" id="PTHR43133">
    <property type="entry name" value="RNA POLYMERASE ECF-TYPE SIGMA FACTO"/>
    <property type="match status" value="1"/>
</dbReference>
<keyword evidence="10" id="KW-1185">Reference proteome</keyword>
<dbReference type="SUPFAM" id="SSF88659">
    <property type="entry name" value="Sigma3 and sigma4 domains of RNA polymerase sigma factors"/>
    <property type="match status" value="1"/>
</dbReference>
<dbReference type="NCBIfam" id="TIGR02937">
    <property type="entry name" value="sigma70-ECF"/>
    <property type="match status" value="1"/>
</dbReference>
<dbReference type="InterPro" id="IPR036388">
    <property type="entry name" value="WH-like_DNA-bd_sf"/>
</dbReference>
<dbReference type="InterPro" id="IPR007627">
    <property type="entry name" value="RNA_pol_sigma70_r2"/>
</dbReference>
<keyword evidence="3" id="KW-0731">Sigma factor</keyword>
<sequence>MNLNSPDPDHDLLRRCQLKETAALAELIERRQQSLFQLALRTIGGDAALAEEIVVDAFYKIWRNARDWRDGSPSSWMSRIVVRTALDARRSQQRRRKYETNAAALGPLQQQRRQAALDPQRQAEVREEQAQRASAIEQSLAPLPPADRALVHLYYYEERPLAEIALILQITADAAKMRLSRIRQKLRRQQDPAGE</sequence>
<dbReference type="EMBL" id="CP036433">
    <property type="protein sequence ID" value="QDU92574.1"/>
    <property type="molecule type" value="Genomic_DNA"/>
</dbReference>
<dbReference type="CDD" id="cd06171">
    <property type="entry name" value="Sigma70_r4"/>
    <property type="match status" value="1"/>
</dbReference>
<dbReference type="InterPro" id="IPR013324">
    <property type="entry name" value="RNA_pol_sigma_r3/r4-like"/>
</dbReference>
<evidence type="ECO:0000259" key="7">
    <source>
        <dbReference type="Pfam" id="PF04542"/>
    </source>
</evidence>
<feature type="region of interest" description="Disordered" evidence="6">
    <location>
        <begin position="92"/>
        <end position="126"/>
    </location>
</feature>
<dbReference type="InterPro" id="IPR014284">
    <property type="entry name" value="RNA_pol_sigma-70_dom"/>
</dbReference>
<evidence type="ECO:0000256" key="4">
    <source>
        <dbReference type="ARBA" id="ARBA00023125"/>
    </source>
</evidence>
<dbReference type="Pfam" id="PF04545">
    <property type="entry name" value="Sigma70_r4"/>
    <property type="match status" value="1"/>
</dbReference>
<dbReference type="SUPFAM" id="SSF88946">
    <property type="entry name" value="Sigma2 domain of RNA polymerase sigma factors"/>
    <property type="match status" value="1"/>
</dbReference>
<dbReference type="Gene3D" id="1.10.10.10">
    <property type="entry name" value="Winged helix-like DNA-binding domain superfamily/Winged helix DNA-binding domain"/>
    <property type="match status" value="1"/>
</dbReference>
<comment type="similarity">
    <text evidence="1">Belongs to the sigma-70 factor family. ECF subfamily.</text>
</comment>
<evidence type="ECO:0000313" key="9">
    <source>
        <dbReference type="EMBL" id="QDU92574.1"/>
    </source>
</evidence>
<evidence type="ECO:0000256" key="1">
    <source>
        <dbReference type="ARBA" id="ARBA00010641"/>
    </source>
</evidence>
<gene>
    <name evidence="9" type="primary">sigE_1</name>
    <name evidence="9" type="ORF">Pla8534_03220</name>
</gene>
<evidence type="ECO:0000313" key="10">
    <source>
        <dbReference type="Proteomes" id="UP000317648"/>
    </source>
</evidence>
<dbReference type="GO" id="GO:0003677">
    <property type="term" value="F:DNA binding"/>
    <property type="evidence" value="ECO:0007669"/>
    <property type="project" value="UniProtKB-KW"/>
</dbReference>
<dbReference type="OrthoDB" id="9784984at2"/>
<feature type="domain" description="RNA polymerase sigma-70 region 4" evidence="8">
    <location>
        <begin position="140"/>
        <end position="187"/>
    </location>
</feature>
<dbReference type="Proteomes" id="UP000317648">
    <property type="component" value="Chromosome"/>
</dbReference>
<dbReference type="PANTHER" id="PTHR43133:SF8">
    <property type="entry name" value="RNA POLYMERASE SIGMA FACTOR HI_1459-RELATED"/>
    <property type="match status" value="1"/>
</dbReference>